<name>A0A0B6YYJ5_9EUPU</name>
<feature type="transmembrane region" description="Helical" evidence="1">
    <location>
        <begin position="6"/>
        <end position="21"/>
    </location>
</feature>
<dbReference type="GO" id="GO:0016020">
    <property type="term" value="C:membrane"/>
    <property type="evidence" value="ECO:0007669"/>
    <property type="project" value="TreeGrafter"/>
</dbReference>
<dbReference type="InterPro" id="IPR029058">
    <property type="entry name" value="AB_hydrolase_fold"/>
</dbReference>
<dbReference type="InterPro" id="IPR050266">
    <property type="entry name" value="AB_hydrolase_sf"/>
</dbReference>
<dbReference type="AlphaFoldDB" id="A0A0B6YYJ5"/>
<evidence type="ECO:0000256" key="1">
    <source>
        <dbReference type="SAM" id="Phobius"/>
    </source>
</evidence>
<dbReference type="GO" id="GO:0046464">
    <property type="term" value="P:acylglycerol catabolic process"/>
    <property type="evidence" value="ECO:0007669"/>
    <property type="project" value="TreeGrafter"/>
</dbReference>
<dbReference type="PANTHER" id="PTHR43798">
    <property type="entry name" value="MONOACYLGLYCEROL LIPASE"/>
    <property type="match status" value="1"/>
</dbReference>
<dbReference type="PRINTS" id="PR00412">
    <property type="entry name" value="EPOXHYDRLASE"/>
</dbReference>
<protein>
    <recommendedName>
        <fullName evidence="2">AB hydrolase-1 domain-containing protein</fullName>
    </recommendedName>
</protein>
<reference evidence="3" key="1">
    <citation type="submission" date="2014-12" db="EMBL/GenBank/DDBJ databases">
        <title>Insight into the proteome of Arion vulgaris.</title>
        <authorList>
            <person name="Aradska J."/>
            <person name="Bulat T."/>
            <person name="Smidak R."/>
            <person name="Sarate P."/>
            <person name="Gangsoo J."/>
            <person name="Sialana F."/>
            <person name="Bilban M."/>
            <person name="Lubec G."/>
        </authorList>
    </citation>
    <scope>NUCLEOTIDE SEQUENCE</scope>
    <source>
        <tissue evidence="3">Skin</tissue>
    </source>
</reference>
<dbReference type="InterPro" id="IPR000073">
    <property type="entry name" value="AB_hydrolase_1"/>
</dbReference>
<evidence type="ECO:0000313" key="3">
    <source>
        <dbReference type="EMBL" id="CEK60791.1"/>
    </source>
</evidence>
<dbReference type="SUPFAM" id="SSF53474">
    <property type="entry name" value="alpha/beta-Hydrolases"/>
    <property type="match status" value="1"/>
</dbReference>
<accession>A0A0B6YYJ5</accession>
<dbReference type="Gene3D" id="3.40.50.1820">
    <property type="entry name" value="alpha/beta hydrolase"/>
    <property type="match status" value="1"/>
</dbReference>
<dbReference type="GO" id="GO:0047372">
    <property type="term" value="F:monoacylglycerol lipase activity"/>
    <property type="evidence" value="ECO:0007669"/>
    <property type="project" value="TreeGrafter"/>
</dbReference>
<dbReference type="PRINTS" id="PR00111">
    <property type="entry name" value="ABHYDROLASE"/>
</dbReference>
<keyword evidence="1" id="KW-0472">Membrane</keyword>
<feature type="domain" description="AB hydrolase-1" evidence="2">
    <location>
        <begin position="60"/>
        <end position="303"/>
    </location>
</feature>
<proteinExistence type="predicted"/>
<dbReference type="Pfam" id="PF00561">
    <property type="entry name" value="Abhydrolase_1"/>
    <property type="match status" value="1"/>
</dbReference>
<gene>
    <name evidence="3" type="primary">ORF40382</name>
</gene>
<organism evidence="3">
    <name type="scientific">Arion vulgaris</name>
    <dbReference type="NCBI Taxonomy" id="1028688"/>
    <lineage>
        <taxon>Eukaryota</taxon>
        <taxon>Metazoa</taxon>
        <taxon>Spiralia</taxon>
        <taxon>Lophotrochozoa</taxon>
        <taxon>Mollusca</taxon>
        <taxon>Gastropoda</taxon>
        <taxon>Heterobranchia</taxon>
        <taxon>Euthyneura</taxon>
        <taxon>Panpulmonata</taxon>
        <taxon>Eupulmonata</taxon>
        <taxon>Stylommatophora</taxon>
        <taxon>Helicina</taxon>
        <taxon>Arionoidea</taxon>
        <taxon>Arionidae</taxon>
        <taxon>Arion</taxon>
    </lineage>
</organism>
<sequence>MNVIVYIVGIIGIFLAIYVNLPQPDLSSKLTEWKRNGTILNFKGMNIFYIDEAGSGSSGPLICLHGFPSSSYDWIKILPQLKQQFTRIVLLDFLGFGFSDKPKHHTYTIAEQADIVEELTTYLNIKNSHILAHDYGDTVALELLARHNSKQIKFQILSLVMLNGGVFPETHHPRLIQKILLTPVLGYIAGHFYCRPIFSIGFSEIFGNNKPTPEDIQDFWAAIRYNNGDRVFYRLINYLRERQIFKKKWVGALQLTHVNVLMIYGPADPINPPEFASLFRNTVPHPIVTLASNIGHYPQLEDPYNVGRELLDFVKKLTV</sequence>
<dbReference type="InterPro" id="IPR000639">
    <property type="entry name" value="Epox_hydrolase-like"/>
</dbReference>
<evidence type="ECO:0000259" key="2">
    <source>
        <dbReference type="Pfam" id="PF00561"/>
    </source>
</evidence>
<dbReference type="PANTHER" id="PTHR43798:SF33">
    <property type="entry name" value="HYDROLASE, PUTATIVE (AFU_ORTHOLOGUE AFUA_2G14860)-RELATED"/>
    <property type="match status" value="1"/>
</dbReference>
<dbReference type="EMBL" id="HACG01013926">
    <property type="protein sequence ID" value="CEK60791.1"/>
    <property type="molecule type" value="Transcribed_RNA"/>
</dbReference>
<keyword evidence="1" id="KW-1133">Transmembrane helix</keyword>
<keyword evidence="1" id="KW-0812">Transmembrane</keyword>